<dbReference type="SUPFAM" id="SSF48208">
    <property type="entry name" value="Six-hairpin glycosidases"/>
    <property type="match status" value="1"/>
</dbReference>
<dbReference type="AlphaFoldDB" id="A0A4Q0P647"/>
<organism evidence="3 4">
    <name type="scientific">Leeuwenhoekiella marinoflava</name>
    <dbReference type="NCBI Taxonomy" id="988"/>
    <lineage>
        <taxon>Bacteria</taxon>
        <taxon>Pseudomonadati</taxon>
        <taxon>Bacteroidota</taxon>
        <taxon>Flavobacteriia</taxon>
        <taxon>Flavobacteriales</taxon>
        <taxon>Flavobacteriaceae</taxon>
        <taxon>Leeuwenhoekiella</taxon>
    </lineage>
</organism>
<proteinExistence type="inferred from homology"/>
<dbReference type="InterPro" id="IPR008928">
    <property type="entry name" value="6-hairpin_glycosidase_sf"/>
</dbReference>
<dbReference type="InterPro" id="IPR052369">
    <property type="entry name" value="UG_Glycosaminoglycan_Hydrolase"/>
</dbReference>
<evidence type="ECO:0000313" key="4">
    <source>
        <dbReference type="Proteomes" id="UP000290608"/>
    </source>
</evidence>
<dbReference type="PROSITE" id="PS51257">
    <property type="entry name" value="PROKAR_LIPOPROTEIN"/>
    <property type="match status" value="1"/>
</dbReference>
<dbReference type="PANTHER" id="PTHR36845">
    <property type="entry name" value="HYDROLASE, PUTATIVE (AFU_ORTHOLOGUE AFUA_7G05090)-RELATED"/>
    <property type="match status" value="1"/>
</dbReference>
<protein>
    <submittedName>
        <fullName evidence="3">Glycosyl hydrolase family 88</fullName>
    </submittedName>
</protein>
<evidence type="ECO:0000256" key="1">
    <source>
        <dbReference type="ARBA" id="ARBA00022801"/>
    </source>
</evidence>
<keyword evidence="1 3" id="KW-0378">Hydrolase</keyword>
<evidence type="ECO:0000256" key="2">
    <source>
        <dbReference type="ARBA" id="ARBA00038358"/>
    </source>
</evidence>
<dbReference type="STRING" id="1122159.SAMN02745246_03963"/>
<dbReference type="InterPro" id="IPR012341">
    <property type="entry name" value="6hp_glycosidase-like_sf"/>
</dbReference>
<dbReference type="EMBL" id="QOVL01000030">
    <property type="protein sequence ID" value="RXG21865.1"/>
    <property type="molecule type" value="Genomic_DNA"/>
</dbReference>
<dbReference type="GO" id="GO:0052757">
    <property type="term" value="F:chondroitin hydrolase activity"/>
    <property type="evidence" value="ECO:0007669"/>
    <property type="project" value="TreeGrafter"/>
</dbReference>
<reference evidence="3 4" key="1">
    <citation type="submission" date="2018-07" db="EMBL/GenBank/DDBJ databases">
        <title>Leeuwenhoekiella genomics.</title>
        <authorList>
            <person name="Tahon G."/>
            <person name="Willems A."/>
        </authorList>
    </citation>
    <scope>NUCLEOTIDE SEQUENCE [LARGE SCALE GENOMIC DNA]</scope>
    <source>
        <strain evidence="3 4">LMG 1345</strain>
    </source>
</reference>
<name>A0A4Q0P647_9FLAO</name>
<gene>
    <name evidence="3" type="ORF">DSL99_3975</name>
</gene>
<sequence>MKRIGIVLVLFSAFLTVSCKQKKQAESLKTPDDHIAFIESQLEFADKQLSGLLVKAEAKNQNPRTLEKDSSIYFIDSASFDWTEGFFPGSCWYLYEATGADKWKDAAMHFQGLYKSHKELPAYHDLGFVFNCSYGNGYRLLDKPEYKTVLMDAAKTLANRFDPKVGAIKSWDADRGWQAKRGWEYPVIIDNMMNLELLYEATAMSSDSVYAKIASAHADKTMAHHFRDDYSSYHVIDYDSITGNVRKKETAQGFADSSSWARGQAWGLYGYTMCYKYTKDQKYLDMANKIADYILNASEIPKDGIPYWDYHTSDKETTPRDVSAAAVTASALVSLNNFTAGKYEQEALNLVQTLSTPVYRSELNTNENFLLKHSVGSIPHDNEIDVPLNYADYYYLEALLRIKTYYSKKKK</sequence>
<accession>A0A4Q0P647</accession>
<dbReference type="RefSeq" id="WP_073101021.1">
    <property type="nucleotide sequence ID" value="NZ_QOVL01000030.1"/>
</dbReference>
<dbReference type="GO" id="GO:0000272">
    <property type="term" value="P:polysaccharide catabolic process"/>
    <property type="evidence" value="ECO:0007669"/>
    <property type="project" value="TreeGrafter"/>
</dbReference>
<comment type="similarity">
    <text evidence="2">Belongs to the glycosyl hydrolase 88 family.</text>
</comment>
<dbReference type="PANTHER" id="PTHR36845:SF1">
    <property type="entry name" value="HYDROLASE, PUTATIVE (AFU_ORTHOLOGUE AFUA_7G05090)-RELATED"/>
    <property type="match status" value="1"/>
</dbReference>
<dbReference type="Gene3D" id="1.50.10.10">
    <property type="match status" value="1"/>
</dbReference>
<dbReference type="Proteomes" id="UP000290608">
    <property type="component" value="Unassembled WGS sequence"/>
</dbReference>
<evidence type="ECO:0000313" key="3">
    <source>
        <dbReference type="EMBL" id="RXG21865.1"/>
    </source>
</evidence>
<comment type="caution">
    <text evidence="3">The sequence shown here is derived from an EMBL/GenBank/DDBJ whole genome shotgun (WGS) entry which is preliminary data.</text>
</comment>